<gene>
    <name evidence="1" type="ORF">CDAR_592841</name>
</gene>
<reference evidence="1 2" key="1">
    <citation type="submission" date="2021-06" db="EMBL/GenBank/DDBJ databases">
        <title>Caerostris darwini draft genome.</title>
        <authorList>
            <person name="Kono N."/>
            <person name="Arakawa K."/>
        </authorList>
    </citation>
    <scope>NUCLEOTIDE SEQUENCE [LARGE SCALE GENOMIC DNA]</scope>
</reference>
<dbReference type="AlphaFoldDB" id="A0AAV4QP64"/>
<evidence type="ECO:0000313" key="2">
    <source>
        <dbReference type="Proteomes" id="UP001054837"/>
    </source>
</evidence>
<proteinExistence type="predicted"/>
<dbReference type="EMBL" id="BPLQ01004724">
    <property type="protein sequence ID" value="GIY10176.1"/>
    <property type="molecule type" value="Genomic_DNA"/>
</dbReference>
<name>A0AAV4QP64_9ARAC</name>
<dbReference type="Proteomes" id="UP001054837">
    <property type="component" value="Unassembled WGS sequence"/>
</dbReference>
<evidence type="ECO:0000313" key="1">
    <source>
        <dbReference type="EMBL" id="GIY10176.1"/>
    </source>
</evidence>
<comment type="caution">
    <text evidence="1">The sequence shown here is derived from an EMBL/GenBank/DDBJ whole genome shotgun (WGS) entry which is preliminary data.</text>
</comment>
<accession>A0AAV4QP64</accession>
<organism evidence="1 2">
    <name type="scientific">Caerostris darwini</name>
    <dbReference type="NCBI Taxonomy" id="1538125"/>
    <lineage>
        <taxon>Eukaryota</taxon>
        <taxon>Metazoa</taxon>
        <taxon>Ecdysozoa</taxon>
        <taxon>Arthropoda</taxon>
        <taxon>Chelicerata</taxon>
        <taxon>Arachnida</taxon>
        <taxon>Araneae</taxon>
        <taxon>Araneomorphae</taxon>
        <taxon>Entelegynae</taxon>
        <taxon>Araneoidea</taxon>
        <taxon>Araneidae</taxon>
        <taxon>Caerostris</taxon>
    </lineage>
</organism>
<protein>
    <submittedName>
        <fullName evidence="1">Uncharacterized protein</fullName>
    </submittedName>
</protein>
<sequence length="81" mass="9421">MPFFIRQNFKTTGFRGESKRNPMRKTEMLYSRINRTGPEGQTAELIFPTFLHREEKAPKGSVSSCCLLQIESEGHLPERFE</sequence>
<keyword evidence="2" id="KW-1185">Reference proteome</keyword>